<evidence type="ECO:0000313" key="7">
    <source>
        <dbReference type="EMBL" id="KGX84714.1"/>
    </source>
</evidence>
<organism evidence="7 8">
    <name type="scientific">Pontibacillus marinus BH030004 = DSM 16465</name>
    <dbReference type="NCBI Taxonomy" id="1385511"/>
    <lineage>
        <taxon>Bacteria</taxon>
        <taxon>Bacillati</taxon>
        <taxon>Bacillota</taxon>
        <taxon>Bacilli</taxon>
        <taxon>Bacillales</taxon>
        <taxon>Bacillaceae</taxon>
        <taxon>Pontibacillus</taxon>
    </lineage>
</organism>
<proteinExistence type="inferred from homology"/>
<evidence type="ECO:0000256" key="6">
    <source>
        <dbReference type="SAM" id="Phobius"/>
    </source>
</evidence>
<dbReference type="PANTHER" id="PTHR21716:SF15">
    <property type="entry name" value="TRANSPORT PROTEIN YRRI-RELATED"/>
    <property type="match status" value="1"/>
</dbReference>
<dbReference type="GO" id="GO:0055085">
    <property type="term" value="P:transmembrane transport"/>
    <property type="evidence" value="ECO:0007669"/>
    <property type="project" value="TreeGrafter"/>
</dbReference>
<accession>A0A0A5FY43</accession>
<feature type="transmembrane region" description="Helical" evidence="6">
    <location>
        <begin position="315"/>
        <end position="345"/>
    </location>
</feature>
<dbReference type="GO" id="GO:0016020">
    <property type="term" value="C:membrane"/>
    <property type="evidence" value="ECO:0007669"/>
    <property type="project" value="UniProtKB-SubCell"/>
</dbReference>
<dbReference type="PANTHER" id="PTHR21716">
    <property type="entry name" value="TRANSMEMBRANE PROTEIN"/>
    <property type="match status" value="1"/>
</dbReference>
<evidence type="ECO:0000256" key="1">
    <source>
        <dbReference type="ARBA" id="ARBA00004141"/>
    </source>
</evidence>
<feature type="transmembrane region" description="Helical" evidence="6">
    <location>
        <begin position="160"/>
        <end position="181"/>
    </location>
</feature>
<dbReference type="Proteomes" id="UP000030403">
    <property type="component" value="Unassembled WGS sequence"/>
</dbReference>
<dbReference type="InterPro" id="IPR002549">
    <property type="entry name" value="AI-2E-like"/>
</dbReference>
<evidence type="ECO:0000256" key="5">
    <source>
        <dbReference type="ARBA" id="ARBA00023136"/>
    </source>
</evidence>
<dbReference type="EMBL" id="AVPF01000050">
    <property type="protein sequence ID" value="KGX84714.1"/>
    <property type="molecule type" value="Genomic_DNA"/>
</dbReference>
<dbReference type="AlphaFoldDB" id="A0A0A5FY43"/>
<keyword evidence="8" id="KW-1185">Reference proteome</keyword>
<feature type="transmembrane region" description="Helical" evidence="6">
    <location>
        <begin position="37"/>
        <end position="58"/>
    </location>
</feature>
<keyword evidence="3 6" id="KW-0812">Transmembrane</keyword>
<comment type="subcellular location">
    <subcellularLocation>
        <location evidence="1">Membrane</location>
        <topology evidence="1">Multi-pass membrane protein</topology>
    </subcellularLocation>
</comment>
<keyword evidence="4 6" id="KW-1133">Transmembrane helix</keyword>
<name>A0A0A5FY43_9BACI</name>
<dbReference type="Pfam" id="PF01594">
    <property type="entry name" value="AI-2E_transport"/>
    <property type="match status" value="1"/>
</dbReference>
<comment type="caution">
    <text evidence="7">The sequence shown here is derived from an EMBL/GenBank/DDBJ whole genome shotgun (WGS) entry which is preliminary data.</text>
</comment>
<keyword evidence="5 6" id="KW-0472">Membrane</keyword>
<dbReference type="STRING" id="1385511.GCA_000425225_03246"/>
<dbReference type="RefSeq" id="WP_036842893.1">
    <property type="nucleotide sequence ID" value="NZ_AULJ01000042.1"/>
</dbReference>
<feature type="transmembrane region" description="Helical" evidence="6">
    <location>
        <begin position="222"/>
        <end position="239"/>
    </location>
</feature>
<gene>
    <name evidence="7" type="ORF">N783_16250</name>
</gene>
<reference evidence="7 8" key="1">
    <citation type="submission" date="2013-08" db="EMBL/GenBank/DDBJ databases">
        <authorList>
            <person name="Huang J."/>
            <person name="Wang G."/>
        </authorList>
    </citation>
    <scope>NUCLEOTIDE SEQUENCE [LARGE SCALE GENOMIC DNA]</scope>
    <source>
        <strain evidence="7 8">BH030004</strain>
    </source>
</reference>
<feature type="transmembrane region" description="Helical" evidence="6">
    <location>
        <begin position="12"/>
        <end position="31"/>
    </location>
</feature>
<feature type="transmembrane region" description="Helical" evidence="6">
    <location>
        <begin position="245"/>
        <end position="274"/>
    </location>
</feature>
<protein>
    <submittedName>
        <fullName evidence="7">Membrane protein</fullName>
    </submittedName>
</protein>
<dbReference type="eggNOG" id="COG0628">
    <property type="taxonomic scope" value="Bacteria"/>
</dbReference>
<evidence type="ECO:0000256" key="2">
    <source>
        <dbReference type="ARBA" id="ARBA00009773"/>
    </source>
</evidence>
<comment type="similarity">
    <text evidence="2">Belongs to the autoinducer-2 exporter (AI-2E) (TC 2.A.86) family.</text>
</comment>
<evidence type="ECO:0000256" key="3">
    <source>
        <dbReference type="ARBA" id="ARBA00022692"/>
    </source>
</evidence>
<feature type="transmembrane region" description="Helical" evidence="6">
    <location>
        <begin position="70"/>
        <end position="92"/>
    </location>
</feature>
<evidence type="ECO:0000256" key="4">
    <source>
        <dbReference type="ARBA" id="ARBA00022989"/>
    </source>
</evidence>
<feature type="transmembrane region" description="Helical" evidence="6">
    <location>
        <begin position="281"/>
        <end position="303"/>
    </location>
</feature>
<sequence length="355" mass="40555">MNNLETTKRWIYRGVLVLLVLLIIFLLMKLFPFYRSFLQVLFQLMIPFVIALFIAYLLHPVVEGLHERHVPRWAAILIIYILFFGGVGYGLYRAYPVFLSQLKDFSQSLPGFVDTYREWIYSLYERTSFLPERVHDRMDHILENVEKFGEDFITSLGTRLTGLFDVFIIVAVIPVLVFYMLKDFPVMKNILWNLTPSKYREEGKEVLTEIDESLGGYIRGQLLVCLFVGVISMLLLWLIGMKYPLLLGGIMGITNIIPYFGPIIGAVPAVILAFTISTKMVLFVIITVFVVQLIESNLLSPFIVGKSLHIHPILIIFALLLGGEIAGVIGMIVAVPVLTIVRVLIHHIKPLQRER</sequence>
<evidence type="ECO:0000313" key="8">
    <source>
        <dbReference type="Proteomes" id="UP000030403"/>
    </source>
</evidence>